<reference evidence="11" key="1">
    <citation type="submission" date="2021-07" db="EMBL/GenBank/DDBJ databases">
        <title>Complete genome sequence of Crassaminicella sp. 143-21, isolated from a deep-sea hydrothermal vent.</title>
        <authorList>
            <person name="Li X."/>
        </authorList>
    </citation>
    <scope>NUCLEOTIDE SEQUENCE</scope>
    <source>
        <strain evidence="11">143-21</strain>
    </source>
</reference>
<evidence type="ECO:0000256" key="1">
    <source>
        <dbReference type="ARBA" id="ARBA00004651"/>
    </source>
</evidence>
<evidence type="ECO:0000256" key="3">
    <source>
        <dbReference type="ARBA" id="ARBA00022475"/>
    </source>
</evidence>
<evidence type="ECO:0000256" key="2">
    <source>
        <dbReference type="ARBA" id="ARBA00006683"/>
    </source>
</evidence>
<dbReference type="InterPro" id="IPR003856">
    <property type="entry name" value="LPS_length_determ_N"/>
</dbReference>
<protein>
    <submittedName>
        <fullName evidence="11">Uncharacterized protein</fullName>
    </submittedName>
</protein>
<dbReference type="PANTHER" id="PTHR32309">
    <property type="entry name" value="TYROSINE-PROTEIN KINASE"/>
    <property type="match status" value="1"/>
</dbReference>
<comment type="subcellular location">
    <subcellularLocation>
        <location evidence="1">Cell membrane</location>
        <topology evidence="1">Multi-pass membrane protein</topology>
    </subcellularLocation>
</comment>
<evidence type="ECO:0000313" key="11">
    <source>
        <dbReference type="EMBL" id="QXM06692.1"/>
    </source>
</evidence>
<name>A0ABX8RE41_9CLOT</name>
<comment type="similarity">
    <text evidence="2">Belongs to the CpsC/CapA family.</text>
</comment>
<keyword evidence="12" id="KW-1185">Reference proteome</keyword>
<keyword evidence="6 8" id="KW-0472">Membrane</keyword>
<dbReference type="EMBL" id="CP078093">
    <property type="protein sequence ID" value="QXM06692.1"/>
    <property type="molecule type" value="Genomic_DNA"/>
</dbReference>
<evidence type="ECO:0000313" key="12">
    <source>
        <dbReference type="Proteomes" id="UP000886818"/>
    </source>
</evidence>
<keyword evidence="5 8" id="KW-1133">Transmembrane helix</keyword>
<evidence type="ECO:0000259" key="9">
    <source>
        <dbReference type="Pfam" id="PF02706"/>
    </source>
</evidence>
<dbReference type="RefSeq" id="WP_218283388.1">
    <property type="nucleotide sequence ID" value="NZ_CP078093.1"/>
</dbReference>
<dbReference type="Pfam" id="PF02706">
    <property type="entry name" value="Wzz"/>
    <property type="match status" value="1"/>
</dbReference>
<feature type="transmembrane region" description="Helical" evidence="8">
    <location>
        <begin position="25"/>
        <end position="45"/>
    </location>
</feature>
<feature type="coiled-coil region" evidence="7">
    <location>
        <begin position="226"/>
        <end position="253"/>
    </location>
</feature>
<dbReference type="Pfam" id="PF13807">
    <property type="entry name" value="GNVR"/>
    <property type="match status" value="1"/>
</dbReference>
<proteinExistence type="inferred from homology"/>
<evidence type="ECO:0000256" key="7">
    <source>
        <dbReference type="SAM" id="Coils"/>
    </source>
</evidence>
<keyword evidence="4 8" id="KW-0812">Transmembrane</keyword>
<organism evidence="11 12">
    <name type="scientific">Crassaminicella indica</name>
    <dbReference type="NCBI Taxonomy" id="2855394"/>
    <lineage>
        <taxon>Bacteria</taxon>
        <taxon>Bacillati</taxon>
        <taxon>Bacillota</taxon>
        <taxon>Clostridia</taxon>
        <taxon>Eubacteriales</taxon>
        <taxon>Clostridiaceae</taxon>
        <taxon>Crassaminicella</taxon>
    </lineage>
</organism>
<evidence type="ECO:0000256" key="5">
    <source>
        <dbReference type="ARBA" id="ARBA00022989"/>
    </source>
</evidence>
<dbReference type="PANTHER" id="PTHR32309:SF13">
    <property type="entry name" value="FERRIC ENTEROBACTIN TRANSPORT PROTEIN FEPE"/>
    <property type="match status" value="1"/>
</dbReference>
<feature type="domain" description="Tyrosine-protein kinase G-rich" evidence="10">
    <location>
        <begin position="348"/>
        <end position="421"/>
    </location>
</feature>
<accession>A0ABX8RE41</accession>
<keyword evidence="3" id="KW-1003">Cell membrane</keyword>
<evidence type="ECO:0000259" key="10">
    <source>
        <dbReference type="Pfam" id="PF13807"/>
    </source>
</evidence>
<sequence length="434" mass="49121">MEQQTQYDEISLRELIEVLLRQKKLIIGVTIVCVLAAFVLSFFVMKPVYEAKTVLMASNITDRIKAKQRGEGIEGILDSVAELPDLTIETYKEQLKNPVILEETIKELGLDKKEMTRLDLADMIELETIKDTNLIQIKVKNTDKKLAADIANTLSKKFVNFIAEKSKEQANKSSNSIEEQKNVQKQKLDDVLVEYKNFLAQPKGVKELQADIDAKIKLVTDYKTKLTEEKVNEQQLRAKINKAEDELKATPEKVALKKSLSDDPYMLQAAKENSSKSSSDLFSIAIEVEEKNDNYYTLKDTLSKFKIQLSECIAKQQNLKKEIARAQNELEKLQVEFAEKQHEERIITNKVDLAQSTYDAFNKKLEEISIAQSSILEDANIIIETPALVPIKPVSPNKKLNIAIAGVLGIMIGVFLAFFREYWKNSAVTSKDAA</sequence>
<feature type="coiled-coil region" evidence="7">
    <location>
        <begin position="309"/>
        <end position="343"/>
    </location>
</feature>
<dbReference type="InterPro" id="IPR032807">
    <property type="entry name" value="GNVR"/>
</dbReference>
<dbReference type="Proteomes" id="UP000886818">
    <property type="component" value="Chromosome"/>
</dbReference>
<evidence type="ECO:0000256" key="6">
    <source>
        <dbReference type="ARBA" id="ARBA00023136"/>
    </source>
</evidence>
<feature type="domain" description="Polysaccharide chain length determinant N-terminal" evidence="9">
    <location>
        <begin position="8"/>
        <end position="108"/>
    </location>
</feature>
<evidence type="ECO:0000256" key="4">
    <source>
        <dbReference type="ARBA" id="ARBA00022692"/>
    </source>
</evidence>
<gene>
    <name evidence="11" type="ORF">KVH43_02935</name>
</gene>
<evidence type="ECO:0000256" key="8">
    <source>
        <dbReference type="SAM" id="Phobius"/>
    </source>
</evidence>
<keyword evidence="7" id="KW-0175">Coiled coil</keyword>
<feature type="transmembrane region" description="Helical" evidence="8">
    <location>
        <begin position="400"/>
        <end position="419"/>
    </location>
</feature>
<dbReference type="InterPro" id="IPR050445">
    <property type="entry name" value="Bact_polysacc_biosynth/exp"/>
</dbReference>